<evidence type="ECO:0000313" key="3">
    <source>
        <dbReference type="Proteomes" id="UP001054945"/>
    </source>
</evidence>
<evidence type="ECO:0000313" key="2">
    <source>
        <dbReference type="EMBL" id="GIX92240.1"/>
    </source>
</evidence>
<feature type="compositionally biased region" description="Basic and acidic residues" evidence="1">
    <location>
        <begin position="82"/>
        <end position="97"/>
    </location>
</feature>
<sequence>MRTMEKNSVTVDKTYIVACLVKRRKKSLIAIDTLIFPSSESQICDLFLCRKTPEFGVCGAGLMPLSQTPFSRSLPFRISQRNLDHRSMPSKDRERNEKKKKNFRVL</sequence>
<dbReference type="EMBL" id="BPLR01021671">
    <property type="protein sequence ID" value="GIX92240.1"/>
    <property type="molecule type" value="Genomic_DNA"/>
</dbReference>
<keyword evidence="3" id="KW-1185">Reference proteome</keyword>
<dbReference type="AlphaFoldDB" id="A0AAV4P8B0"/>
<accession>A0AAV4P8B0</accession>
<reference evidence="2 3" key="1">
    <citation type="submission" date="2021-06" db="EMBL/GenBank/DDBJ databases">
        <title>Caerostris extrusa draft genome.</title>
        <authorList>
            <person name="Kono N."/>
            <person name="Arakawa K."/>
        </authorList>
    </citation>
    <scope>NUCLEOTIDE SEQUENCE [LARGE SCALE GENOMIC DNA]</scope>
</reference>
<gene>
    <name evidence="2" type="ORF">CEXT_69311</name>
</gene>
<evidence type="ECO:0000256" key="1">
    <source>
        <dbReference type="SAM" id="MobiDB-lite"/>
    </source>
</evidence>
<feature type="region of interest" description="Disordered" evidence="1">
    <location>
        <begin position="81"/>
        <end position="106"/>
    </location>
</feature>
<organism evidence="2 3">
    <name type="scientific">Caerostris extrusa</name>
    <name type="common">Bark spider</name>
    <name type="synonym">Caerostris bankana</name>
    <dbReference type="NCBI Taxonomy" id="172846"/>
    <lineage>
        <taxon>Eukaryota</taxon>
        <taxon>Metazoa</taxon>
        <taxon>Ecdysozoa</taxon>
        <taxon>Arthropoda</taxon>
        <taxon>Chelicerata</taxon>
        <taxon>Arachnida</taxon>
        <taxon>Araneae</taxon>
        <taxon>Araneomorphae</taxon>
        <taxon>Entelegynae</taxon>
        <taxon>Araneoidea</taxon>
        <taxon>Araneidae</taxon>
        <taxon>Caerostris</taxon>
    </lineage>
</organism>
<dbReference type="Proteomes" id="UP001054945">
    <property type="component" value="Unassembled WGS sequence"/>
</dbReference>
<comment type="caution">
    <text evidence="2">The sequence shown here is derived from an EMBL/GenBank/DDBJ whole genome shotgun (WGS) entry which is preliminary data.</text>
</comment>
<proteinExistence type="predicted"/>
<protein>
    <submittedName>
        <fullName evidence="2">Uncharacterized protein</fullName>
    </submittedName>
</protein>
<name>A0AAV4P8B0_CAEEX</name>